<dbReference type="Proteomes" id="UP001596003">
    <property type="component" value="Unassembled WGS sequence"/>
</dbReference>
<evidence type="ECO:0000259" key="1">
    <source>
        <dbReference type="Pfam" id="PF08241"/>
    </source>
</evidence>
<gene>
    <name evidence="2" type="ORF">ACFO3N_14205</name>
</gene>
<evidence type="ECO:0000313" key="3">
    <source>
        <dbReference type="Proteomes" id="UP001596003"/>
    </source>
</evidence>
<keyword evidence="3" id="KW-1185">Reference proteome</keyword>
<comment type="caution">
    <text evidence="2">The sequence shown here is derived from an EMBL/GenBank/DDBJ whole genome shotgun (WGS) entry which is preliminary data.</text>
</comment>
<keyword evidence="2" id="KW-0489">Methyltransferase</keyword>
<protein>
    <submittedName>
        <fullName evidence="2">Class I SAM-dependent methyltransferase</fullName>
        <ecNumber evidence="2">2.1.1.-</ecNumber>
    </submittedName>
</protein>
<proteinExistence type="predicted"/>
<keyword evidence="2" id="KW-0808">Transferase</keyword>
<dbReference type="InterPro" id="IPR013216">
    <property type="entry name" value="Methyltransf_11"/>
</dbReference>
<dbReference type="InterPro" id="IPR029063">
    <property type="entry name" value="SAM-dependent_MTases_sf"/>
</dbReference>
<organism evidence="2 3">
    <name type="scientific">Flavobacterium chungangensis</name>
    <dbReference type="NCBI Taxonomy" id="2708132"/>
    <lineage>
        <taxon>Bacteria</taxon>
        <taxon>Pseudomonadati</taxon>
        <taxon>Bacteroidota</taxon>
        <taxon>Flavobacteriia</taxon>
        <taxon>Flavobacteriales</taxon>
        <taxon>Flavobacteriaceae</taxon>
        <taxon>Flavobacterium</taxon>
    </lineage>
</organism>
<name>A0ABV8ZGR3_9FLAO</name>
<dbReference type="EC" id="2.1.1.-" evidence="2"/>
<dbReference type="Gene3D" id="3.40.50.150">
    <property type="entry name" value="Vaccinia Virus protein VP39"/>
    <property type="match status" value="1"/>
</dbReference>
<evidence type="ECO:0000313" key="2">
    <source>
        <dbReference type="EMBL" id="MFC4478224.1"/>
    </source>
</evidence>
<sequence>MKLNNFTDVPYCKENLDRYYIRTSILNALNENLKRFSGEILDIGCGKMPYKDYILKNSNATKYTGLDIEDALVYDSEVKPDFTWNGINMPFENNSFDCAFGTEVLEHCPEPEIILKELHRVLKEEAIFFFTVPFLWNLHEVPHDEYRYTPFSLQRHLENSGFKDIEIKALGGWHASLAQMLGLWVRRAPMSAKKRKILSSVLKPLILFLIKKDKNFTINFKEGQMITGLYGIAKK</sequence>
<dbReference type="CDD" id="cd02440">
    <property type="entry name" value="AdoMet_MTases"/>
    <property type="match status" value="1"/>
</dbReference>
<accession>A0ABV8ZGR3</accession>
<dbReference type="RefSeq" id="WP_379798713.1">
    <property type="nucleotide sequence ID" value="NZ_JBHSFY010000008.1"/>
</dbReference>
<dbReference type="GO" id="GO:0008168">
    <property type="term" value="F:methyltransferase activity"/>
    <property type="evidence" value="ECO:0007669"/>
    <property type="project" value="UniProtKB-KW"/>
</dbReference>
<dbReference type="GO" id="GO:0032259">
    <property type="term" value="P:methylation"/>
    <property type="evidence" value="ECO:0007669"/>
    <property type="project" value="UniProtKB-KW"/>
</dbReference>
<dbReference type="EMBL" id="JBHSFY010000008">
    <property type="protein sequence ID" value="MFC4478224.1"/>
    <property type="molecule type" value="Genomic_DNA"/>
</dbReference>
<dbReference type="Pfam" id="PF08241">
    <property type="entry name" value="Methyltransf_11"/>
    <property type="match status" value="1"/>
</dbReference>
<dbReference type="SUPFAM" id="SSF53335">
    <property type="entry name" value="S-adenosyl-L-methionine-dependent methyltransferases"/>
    <property type="match status" value="1"/>
</dbReference>
<reference evidence="3" key="1">
    <citation type="journal article" date="2019" name="Int. J. Syst. Evol. Microbiol.">
        <title>The Global Catalogue of Microorganisms (GCM) 10K type strain sequencing project: providing services to taxonomists for standard genome sequencing and annotation.</title>
        <authorList>
            <consortium name="The Broad Institute Genomics Platform"/>
            <consortium name="The Broad Institute Genome Sequencing Center for Infectious Disease"/>
            <person name="Wu L."/>
            <person name="Ma J."/>
        </authorList>
    </citation>
    <scope>NUCLEOTIDE SEQUENCE [LARGE SCALE GENOMIC DNA]</scope>
    <source>
        <strain evidence="3">NBRC 103627</strain>
    </source>
</reference>
<feature type="domain" description="Methyltransferase type 11" evidence="1">
    <location>
        <begin position="41"/>
        <end position="130"/>
    </location>
</feature>